<evidence type="ECO:0000313" key="3">
    <source>
        <dbReference type="Proteomes" id="UP001239213"/>
    </source>
</evidence>
<protein>
    <submittedName>
        <fullName evidence="2">Uncharacterized protein</fullName>
    </submittedName>
</protein>
<dbReference type="EMBL" id="MPDP01000294">
    <property type="protein sequence ID" value="KAK1452757.1"/>
    <property type="molecule type" value="Genomic_DNA"/>
</dbReference>
<sequence length="203" mass="22757">MVSGSLWGRFPRPTGHLPRKPATTTTGRRNRPTSLFLLSQCDCTMASWRWGVEHVFNAGVKVCTLFPESTQTDEELSAQTAKLLVTSRKPVNGITLKPHPYSIPQWKRVENVNPTVRPADRGTSHTLLRLWTMTIHKGLFDRRSAPSPSFSLFRYSAPSSKVPFRPRNGMASRRLTGRSCHLAALTCQATPTHRLFSNMEPSS</sequence>
<evidence type="ECO:0000313" key="2">
    <source>
        <dbReference type="EMBL" id="KAK1452757.1"/>
    </source>
</evidence>
<organism evidence="2 3">
    <name type="scientific">Colletotrichum cuscutae</name>
    <dbReference type="NCBI Taxonomy" id="1209917"/>
    <lineage>
        <taxon>Eukaryota</taxon>
        <taxon>Fungi</taxon>
        <taxon>Dikarya</taxon>
        <taxon>Ascomycota</taxon>
        <taxon>Pezizomycotina</taxon>
        <taxon>Sordariomycetes</taxon>
        <taxon>Hypocreomycetidae</taxon>
        <taxon>Glomerellales</taxon>
        <taxon>Glomerellaceae</taxon>
        <taxon>Colletotrichum</taxon>
        <taxon>Colletotrichum acutatum species complex</taxon>
    </lineage>
</organism>
<keyword evidence="3" id="KW-1185">Reference proteome</keyword>
<feature type="region of interest" description="Disordered" evidence="1">
    <location>
        <begin position="1"/>
        <end position="31"/>
    </location>
</feature>
<evidence type="ECO:0000256" key="1">
    <source>
        <dbReference type="SAM" id="MobiDB-lite"/>
    </source>
</evidence>
<feature type="compositionally biased region" description="Polar residues" evidence="1">
    <location>
        <begin position="22"/>
        <end position="31"/>
    </location>
</feature>
<dbReference type="AlphaFoldDB" id="A0AAI9XKW5"/>
<accession>A0AAI9XKW5</accession>
<gene>
    <name evidence="2" type="ORF">CCUS01_10631</name>
</gene>
<comment type="caution">
    <text evidence="2">The sequence shown here is derived from an EMBL/GenBank/DDBJ whole genome shotgun (WGS) entry which is preliminary data.</text>
</comment>
<proteinExistence type="predicted"/>
<dbReference type="Proteomes" id="UP001239213">
    <property type="component" value="Unassembled WGS sequence"/>
</dbReference>
<name>A0AAI9XKW5_9PEZI</name>
<reference evidence="2" key="1">
    <citation type="submission" date="2016-11" db="EMBL/GenBank/DDBJ databases">
        <title>The genome sequence of Colletotrichum cuscutae.</title>
        <authorList>
            <person name="Baroncelli R."/>
        </authorList>
    </citation>
    <scope>NUCLEOTIDE SEQUENCE</scope>
    <source>
        <strain evidence="2">IMI 304802</strain>
    </source>
</reference>